<evidence type="ECO:0000313" key="6">
    <source>
        <dbReference type="Proteomes" id="UP000295172"/>
    </source>
</evidence>
<keyword evidence="3" id="KW-0804">Transcription</keyword>
<dbReference type="GO" id="GO:0003700">
    <property type="term" value="F:DNA-binding transcription factor activity"/>
    <property type="evidence" value="ECO:0007669"/>
    <property type="project" value="TreeGrafter"/>
</dbReference>
<keyword evidence="2" id="KW-0238">DNA-binding</keyword>
<dbReference type="Gene3D" id="1.10.260.40">
    <property type="entry name" value="lambda repressor-like DNA-binding domains"/>
    <property type="match status" value="1"/>
</dbReference>
<dbReference type="Pfam" id="PF13377">
    <property type="entry name" value="Peripla_BP_3"/>
    <property type="match status" value="1"/>
</dbReference>
<reference evidence="5 6" key="1">
    <citation type="submission" date="2019-02" db="EMBL/GenBank/DDBJ databases">
        <title>Draft genome sequences of novel Actinobacteria.</title>
        <authorList>
            <person name="Sahin N."/>
            <person name="Ay H."/>
            <person name="Saygin H."/>
        </authorList>
    </citation>
    <scope>NUCLEOTIDE SEQUENCE [LARGE SCALE GENOMIC DNA]</scope>
    <source>
        <strain evidence="5 6">16K104</strain>
    </source>
</reference>
<dbReference type="PROSITE" id="PS50932">
    <property type="entry name" value="HTH_LACI_2"/>
    <property type="match status" value="1"/>
</dbReference>
<protein>
    <submittedName>
        <fullName evidence="5">LacI family transcriptional regulator</fullName>
    </submittedName>
</protein>
<feature type="domain" description="HTH lacI-type" evidence="4">
    <location>
        <begin position="2"/>
        <end position="56"/>
    </location>
</feature>
<dbReference type="Proteomes" id="UP000295172">
    <property type="component" value="Unassembled WGS sequence"/>
</dbReference>
<evidence type="ECO:0000313" key="5">
    <source>
        <dbReference type="EMBL" id="TDD20070.1"/>
    </source>
</evidence>
<dbReference type="SUPFAM" id="SSF53822">
    <property type="entry name" value="Periplasmic binding protein-like I"/>
    <property type="match status" value="1"/>
</dbReference>
<dbReference type="SUPFAM" id="SSF47413">
    <property type="entry name" value="lambda repressor-like DNA-binding domains"/>
    <property type="match status" value="1"/>
</dbReference>
<evidence type="ECO:0000259" key="4">
    <source>
        <dbReference type="PROSITE" id="PS50932"/>
    </source>
</evidence>
<name>A0A4R4WS36_9ACTN</name>
<dbReference type="EMBL" id="SMKR01000107">
    <property type="protein sequence ID" value="TDD20070.1"/>
    <property type="molecule type" value="Genomic_DNA"/>
</dbReference>
<evidence type="ECO:0000256" key="3">
    <source>
        <dbReference type="ARBA" id="ARBA00023163"/>
    </source>
</evidence>
<evidence type="ECO:0000256" key="2">
    <source>
        <dbReference type="ARBA" id="ARBA00023125"/>
    </source>
</evidence>
<comment type="caution">
    <text evidence="5">The sequence shown here is derived from an EMBL/GenBank/DDBJ whole genome shotgun (WGS) entry which is preliminary data.</text>
</comment>
<accession>A0A4R4WS36</accession>
<dbReference type="Pfam" id="PF00356">
    <property type="entry name" value="LacI"/>
    <property type="match status" value="1"/>
</dbReference>
<keyword evidence="1" id="KW-0805">Transcription regulation</keyword>
<keyword evidence="6" id="KW-1185">Reference proteome</keyword>
<dbReference type="InterPro" id="IPR028082">
    <property type="entry name" value="Peripla_BP_I"/>
</dbReference>
<dbReference type="Gene3D" id="3.40.50.2300">
    <property type="match status" value="2"/>
</dbReference>
<dbReference type="CDD" id="cd06267">
    <property type="entry name" value="PBP1_LacI_sugar_binding-like"/>
    <property type="match status" value="1"/>
</dbReference>
<dbReference type="GO" id="GO:0000976">
    <property type="term" value="F:transcription cis-regulatory region binding"/>
    <property type="evidence" value="ECO:0007669"/>
    <property type="project" value="TreeGrafter"/>
</dbReference>
<evidence type="ECO:0000256" key="1">
    <source>
        <dbReference type="ARBA" id="ARBA00023015"/>
    </source>
</evidence>
<dbReference type="RefSeq" id="WP_132323473.1">
    <property type="nucleotide sequence ID" value="NZ_SMKR01000107.1"/>
</dbReference>
<sequence>MVTLREVAAAAGVSIKTASNVVNGISRVSPALRERVERAVAELDYRPNVAARNLRRGRTGLVALGVPSLRNPYFAELADLIVEAAERQGLTVLVDSTRGSRSRERLVLDGFGMQLVDGLILCPHGLSNEDLVDRRDRTPLVLLGERDIAAGDNISIDSYEVAFTATRHLLDGGRRRIGVVGFEASVSSDDMARRRIAGYRAALAEAGLEYDAGLVRMMGRGHRADDAGEAAQQLLSERADLDALFCFNDEFALGVMRRLVAAGVKIPDDAAVIGIDDVDAGRLFSPSLSTVSPDKLMIAERAIAMLLNRIGGDDAAPRREMAGFRLIARESTGG</sequence>
<dbReference type="CDD" id="cd01392">
    <property type="entry name" value="HTH_LacI"/>
    <property type="match status" value="1"/>
</dbReference>
<organism evidence="5 6">
    <name type="scientific">Kribbella turkmenica</name>
    <dbReference type="NCBI Taxonomy" id="2530375"/>
    <lineage>
        <taxon>Bacteria</taxon>
        <taxon>Bacillati</taxon>
        <taxon>Actinomycetota</taxon>
        <taxon>Actinomycetes</taxon>
        <taxon>Propionibacteriales</taxon>
        <taxon>Kribbellaceae</taxon>
        <taxon>Kribbella</taxon>
    </lineage>
</organism>
<proteinExistence type="predicted"/>
<dbReference type="PANTHER" id="PTHR30146">
    <property type="entry name" value="LACI-RELATED TRANSCRIPTIONAL REPRESSOR"/>
    <property type="match status" value="1"/>
</dbReference>
<dbReference type="InterPro" id="IPR046335">
    <property type="entry name" value="LacI/GalR-like_sensor"/>
</dbReference>
<dbReference type="SMART" id="SM00354">
    <property type="entry name" value="HTH_LACI"/>
    <property type="match status" value="1"/>
</dbReference>
<gene>
    <name evidence="5" type="ORF">E1218_22995</name>
</gene>
<dbReference type="PANTHER" id="PTHR30146:SF153">
    <property type="entry name" value="LACTOSE OPERON REPRESSOR"/>
    <property type="match status" value="1"/>
</dbReference>
<dbReference type="OrthoDB" id="189006at2"/>
<dbReference type="InterPro" id="IPR010982">
    <property type="entry name" value="Lambda_DNA-bd_dom_sf"/>
</dbReference>
<dbReference type="InterPro" id="IPR000843">
    <property type="entry name" value="HTH_LacI"/>
</dbReference>
<dbReference type="AlphaFoldDB" id="A0A4R4WS36"/>
<dbReference type="PROSITE" id="PS00356">
    <property type="entry name" value="HTH_LACI_1"/>
    <property type="match status" value="1"/>
</dbReference>